<feature type="domain" description="DUF1731" evidence="3">
    <location>
        <begin position="254"/>
        <end position="298"/>
    </location>
</feature>
<keyword evidence="7" id="KW-1185">Reference proteome</keyword>
<gene>
    <name evidence="4" type="ORF">HZY62_01395</name>
    <name evidence="5" type="ORF">LX92_01149</name>
</gene>
<dbReference type="PANTHER" id="PTHR11092">
    <property type="entry name" value="SUGAR NUCLEOTIDE EPIMERASE RELATED"/>
    <property type="match status" value="1"/>
</dbReference>
<evidence type="ECO:0000259" key="2">
    <source>
        <dbReference type="Pfam" id="PF01370"/>
    </source>
</evidence>
<dbReference type="EMBL" id="JACWLN010000001">
    <property type="protein sequence ID" value="MBD1259227.1"/>
    <property type="molecule type" value="Genomic_DNA"/>
</dbReference>
<dbReference type="PANTHER" id="PTHR11092:SF0">
    <property type="entry name" value="EPIMERASE FAMILY PROTEIN SDR39U1"/>
    <property type="match status" value="1"/>
</dbReference>
<evidence type="ECO:0000313" key="6">
    <source>
        <dbReference type="Proteomes" id="UP000245667"/>
    </source>
</evidence>
<evidence type="ECO:0000313" key="5">
    <source>
        <dbReference type="EMBL" id="PWK24784.1"/>
    </source>
</evidence>
<dbReference type="AlphaFoldDB" id="A0A316E2Y6"/>
<dbReference type="InterPro" id="IPR013549">
    <property type="entry name" value="DUF1731"/>
</dbReference>
<evidence type="ECO:0000313" key="7">
    <source>
        <dbReference type="Proteomes" id="UP000651837"/>
    </source>
</evidence>
<dbReference type="SUPFAM" id="SSF51735">
    <property type="entry name" value="NAD(P)-binding Rossmann-fold domains"/>
    <property type="match status" value="1"/>
</dbReference>
<evidence type="ECO:0000313" key="4">
    <source>
        <dbReference type="EMBL" id="MBD1259227.1"/>
    </source>
</evidence>
<evidence type="ECO:0000259" key="3">
    <source>
        <dbReference type="Pfam" id="PF08338"/>
    </source>
</evidence>
<dbReference type="InterPro" id="IPR001509">
    <property type="entry name" value="Epimerase_deHydtase"/>
</dbReference>
<accession>A0A316E2Y6</accession>
<dbReference type="Pfam" id="PF08338">
    <property type="entry name" value="DUF1731"/>
    <property type="match status" value="1"/>
</dbReference>
<proteinExistence type="inferred from homology"/>
<feature type="domain" description="NAD-dependent epimerase/dehydratase" evidence="2">
    <location>
        <begin position="4"/>
        <end position="224"/>
    </location>
</feature>
<dbReference type="Proteomes" id="UP000651837">
    <property type="component" value="Unassembled WGS sequence"/>
</dbReference>
<comment type="similarity">
    <text evidence="1">Belongs to the NAD(P)-dependent epimerase/dehydratase family. SDR39U1 subfamily.</text>
</comment>
<comment type="caution">
    <text evidence="5">The sequence shown here is derived from an EMBL/GenBank/DDBJ whole genome shotgun (WGS) entry which is preliminary data.</text>
</comment>
<dbReference type="Proteomes" id="UP000245667">
    <property type="component" value="Unassembled WGS sequence"/>
</dbReference>
<dbReference type="Pfam" id="PF01370">
    <property type="entry name" value="Epimerase"/>
    <property type="match status" value="1"/>
</dbReference>
<dbReference type="InterPro" id="IPR036291">
    <property type="entry name" value="NAD(P)-bd_dom_sf"/>
</dbReference>
<reference evidence="5 6" key="1">
    <citation type="submission" date="2018-05" db="EMBL/GenBank/DDBJ databases">
        <title>Genomic Encyclopedia of Archaeal and Bacterial Type Strains, Phase II (KMG-II): from individual species to whole genera.</title>
        <authorList>
            <person name="Goeker M."/>
        </authorList>
    </citation>
    <scope>NUCLEOTIDE SEQUENCE [LARGE SCALE GENOMIC DNA]</scope>
    <source>
        <strain evidence="5 6">DSM 23514</strain>
    </source>
</reference>
<name>A0A316E2Y6_9FLAO</name>
<sequence length="310" mass="34491">MKLLITGATGLVGRAIVEISNKHGIAVNYLTTRRDKIISNENFQGFYWNPSRNEIDLACFEGVTAIINLAGASISERWTADYKNEMLYSRINSLKTLNYALGKIDTTGITSFVSASAIGIYPSSQDHLYTEEDQGVDDSFLGEVVQKWENEIDALSHFGFSVAKVRIGLVLSKDGGALPKIAKPIKSYMGTVFGNGKQWQSWVHINDLAKIFLFIVENQLEGVYNGVAPNPITHKKMVHELAKVFNVPLLLPHIPQLTMKLVLGEMSYLLYASQRVSSKKIAEEGFVFDYPNIGNALEFFYNGELKHSMG</sequence>
<reference evidence="4 7" key="2">
    <citation type="submission" date="2020-07" db="EMBL/GenBank/DDBJ databases">
        <title>The draft genome sequence of Maribacter polysiphoniae KCTC 22021.</title>
        <authorList>
            <person name="Mu L."/>
        </authorList>
    </citation>
    <scope>NUCLEOTIDE SEQUENCE [LARGE SCALE GENOMIC DNA]</scope>
    <source>
        <strain evidence="4 7">KCTC 22021</strain>
    </source>
</reference>
<dbReference type="InterPro" id="IPR010099">
    <property type="entry name" value="SDR39U1"/>
</dbReference>
<dbReference type="Gene3D" id="3.40.50.720">
    <property type="entry name" value="NAD(P)-binding Rossmann-like Domain"/>
    <property type="match status" value="1"/>
</dbReference>
<protein>
    <submittedName>
        <fullName evidence="4">TIGR01777 family protein</fullName>
    </submittedName>
</protein>
<dbReference type="NCBIfam" id="TIGR01777">
    <property type="entry name" value="yfcH"/>
    <property type="match status" value="1"/>
</dbReference>
<organism evidence="5 6">
    <name type="scientific">Maribacter polysiphoniae</name>
    <dbReference type="NCBI Taxonomy" id="429344"/>
    <lineage>
        <taxon>Bacteria</taxon>
        <taxon>Pseudomonadati</taxon>
        <taxon>Bacteroidota</taxon>
        <taxon>Flavobacteriia</taxon>
        <taxon>Flavobacteriales</taxon>
        <taxon>Flavobacteriaceae</taxon>
        <taxon>Maribacter</taxon>
    </lineage>
</organism>
<dbReference type="RefSeq" id="WP_109649326.1">
    <property type="nucleotide sequence ID" value="NZ_JACWLN010000001.1"/>
</dbReference>
<dbReference type="EMBL" id="QGGQ01000002">
    <property type="protein sequence ID" value="PWK24784.1"/>
    <property type="molecule type" value="Genomic_DNA"/>
</dbReference>
<dbReference type="OrthoDB" id="9801773at2"/>
<evidence type="ECO:0000256" key="1">
    <source>
        <dbReference type="ARBA" id="ARBA00009353"/>
    </source>
</evidence>